<protein>
    <recommendedName>
        <fullName evidence="2">Interferon-related developmental regulator N-terminal domain-containing protein</fullName>
    </recommendedName>
</protein>
<comment type="caution">
    <text evidence="3">The sequence shown here is derived from an EMBL/GenBank/DDBJ whole genome shotgun (WGS) entry which is preliminary data.</text>
</comment>
<dbReference type="InterPro" id="IPR011989">
    <property type="entry name" value="ARM-like"/>
</dbReference>
<dbReference type="Gene3D" id="1.25.10.10">
    <property type="entry name" value="Leucine-rich Repeat Variant"/>
    <property type="match status" value="1"/>
</dbReference>
<dbReference type="InterPro" id="IPR016024">
    <property type="entry name" value="ARM-type_fold"/>
</dbReference>
<name>A0AAV5E9X5_ELECO</name>
<evidence type="ECO:0000313" key="4">
    <source>
        <dbReference type="Proteomes" id="UP001054889"/>
    </source>
</evidence>
<evidence type="ECO:0000313" key="3">
    <source>
        <dbReference type="EMBL" id="GJN19355.1"/>
    </source>
</evidence>
<sequence length="407" mass="44820">MGRNYRSSELLEMRTTPFNPKDAKDTSDLLDMCVKAMQDTHRSTREKALAALAGALEALPPLGDELDNRCFCIFALCGVRIKEGSYKEERLAFRAAGLLALTLRAAAPGFLAHSFPLIARMIEDRYYAPTLLATLDCLAAVTFAGARGKEDVERSMKAVWDLVFFPSVSGEASETKPSPQVLVAAVSTWTFLLTTIVSVTDAHRKGDSAAWNATVASLAGLLDHDDRAVRMAAGEALAVCVELNLTQHAPRKDMDALAAKVSELASEPPGRGLNNAALPQQKDLFREIAAFLDHGERPEKSLPTSMEGCVALEVSTWAKSVQLNFLTRFLGNGFVKHVQDNELFKDAFSYGADAGKVLSVAKKKHSSNMDRHFKVKPDRLWLHWNIFCLYPYRARHKPETLLLVGRN</sequence>
<dbReference type="EMBL" id="BQKI01000074">
    <property type="protein sequence ID" value="GJN19355.1"/>
    <property type="molecule type" value="Genomic_DNA"/>
</dbReference>
<dbReference type="InterPro" id="IPR007701">
    <property type="entry name" value="Interferon-rel_develop_reg_N"/>
</dbReference>
<accession>A0AAV5E9X5</accession>
<evidence type="ECO:0000259" key="2">
    <source>
        <dbReference type="Pfam" id="PF05004"/>
    </source>
</evidence>
<dbReference type="Pfam" id="PF05004">
    <property type="entry name" value="IFRD"/>
    <property type="match status" value="1"/>
</dbReference>
<organism evidence="3 4">
    <name type="scientific">Eleusine coracana subsp. coracana</name>
    <dbReference type="NCBI Taxonomy" id="191504"/>
    <lineage>
        <taxon>Eukaryota</taxon>
        <taxon>Viridiplantae</taxon>
        <taxon>Streptophyta</taxon>
        <taxon>Embryophyta</taxon>
        <taxon>Tracheophyta</taxon>
        <taxon>Spermatophyta</taxon>
        <taxon>Magnoliopsida</taxon>
        <taxon>Liliopsida</taxon>
        <taxon>Poales</taxon>
        <taxon>Poaceae</taxon>
        <taxon>PACMAD clade</taxon>
        <taxon>Chloridoideae</taxon>
        <taxon>Cynodonteae</taxon>
        <taxon>Eleusininae</taxon>
        <taxon>Eleusine</taxon>
    </lineage>
</organism>
<evidence type="ECO:0000256" key="1">
    <source>
        <dbReference type="ARBA" id="ARBA00008828"/>
    </source>
</evidence>
<keyword evidence="4" id="KW-1185">Reference proteome</keyword>
<dbReference type="SUPFAM" id="SSF48371">
    <property type="entry name" value="ARM repeat"/>
    <property type="match status" value="1"/>
</dbReference>
<gene>
    <name evidence="3" type="primary">gb06622</name>
    <name evidence="3" type="ORF">PR202_gb06622</name>
</gene>
<comment type="similarity">
    <text evidence="1">Belongs to the IFRD family.</text>
</comment>
<dbReference type="PANTHER" id="PTHR12354">
    <property type="entry name" value="INTERFERON-RELATED DEVELOPMENTAL REGULATOR"/>
    <property type="match status" value="1"/>
</dbReference>
<proteinExistence type="inferred from homology"/>
<dbReference type="AlphaFoldDB" id="A0AAV5E9X5"/>
<feature type="domain" description="Interferon-related developmental regulator N-terminal" evidence="2">
    <location>
        <begin position="17"/>
        <end position="292"/>
    </location>
</feature>
<dbReference type="PANTHER" id="PTHR12354:SF11">
    <property type="entry name" value="OS02G0219050 PROTEIN"/>
    <property type="match status" value="1"/>
</dbReference>
<reference evidence="3" key="1">
    <citation type="journal article" date="2018" name="DNA Res.">
        <title>Multiple hybrid de novo genome assembly of finger millet, an orphan allotetraploid crop.</title>
        <authorList>
            <person name="Hatakeyama M."/>
            <person name="Aluri S."/>
            <person name="Balachadran M.T."/>
            <person name="Sivarajan S.R."/>
            <person name="Patrignani A."/>
            <person name="Gruter S."/>
            <person name="Poveda L."/>
            <person name="Shimizu-Inatsugi R."/>
            <person name="Baeten J."/>
            <person name="Francoijs K.J."/>
            <person name="Nataraja K.N."/>
            <person name="Reddy Y.A.N."/>
            <person name="Phadnis S."/>
            <person name="Ravikumar R.L."/>
            <person name="Schlapbach R."/>
            <person name="Sreeman S.M."/>
            <person name="Shimizu K.K."/>
        </authorList>
    </citation>
    <scope>NUCLEOTIDE SEQUENCE</scope>
</reference>
<dbReference type="InterPro" id="IPR039777">
    <property type="entry name" value="IFRD"/>
</dbReference>
<reference evidence="3" key="2">
    <citation type="submission" date="2021-12" db="EMBL/GenBank/DDBJ databases">
        <title>Resequencing data analysis of finger millet.</title>
        <authorList>
            <person name="Hatakeyama M."/>
            <person name="Aluri S."/>
            <person name="Balachadran M.T."/>
            <person name="Sivarajan S.R."/>
            <person name="Poveda L."/>
            <person name="Shimizu-Inatsugi R."/>
            <person name="Schlapbach R."/>
            <person name="Sreeman S.M."/>
            <person name="Shimizu K.K."/>
        </authorList>
    </citation>
    <scope>NUCLEOTIDE SEQUENCE</scope>
</reference>
<dbReference type="Proteomes" id="UP001054889">
    <property type="component" value="Unassembled WGS sequence"/>
</dbReference>